<dbReference type="GO" id="GO:0043565">
    <property type="term" value="F:sequence-specific DNA binding"/>
    <property type="evidence" value="ECO:0007669"/>
    <property type="project" value="TreeGrafter"/>
</dbReference>
<proteinExistence type="predicted"/>
<comment type="caution">
    <text evidence="2">The sequence shown here is derived from an EMBL/GenBank/DDBJ whole genome shotgun (WGS) entry which is preliminary data.</text>
</comment>
<dbReference type="Proteomes" id="UP000226442">
    <property type="component" value="Unassembled WGS sequence"/>
</dbReference>
<dbReference type="SMART" id="SM01321">
    <property type="entry name" value="Y1_Tnp"/>
    <property type="match status" value="1"/>
</dbReference>
<organism evidence="2 3">
    <name type="scientific">Tychonema bourrellyi FEM_GT703</name>
    <dbReference type="NCBI Taxonomy" id="2040638"/>
    <lineage>
        <taxon>Bacteria</taxon>
        <taxon>Bacillati</taxon>
        <taxon>Cyanobacteriota</taxon>
        <taxon>Cyanophyceae</taxon>
        <taxon>Oscillatoriophycideae</taxon>
        <taxon>Oscillatoriales</taxon>
        <taxon>Microcoleaceae</taxon>
        <taxon>Tychonema</taxon>
    </lineage>
</organism>
<evidence type="ECO:0000313" key="2">
    <source>
        <dbReference type="EMBL" id="PHX55492.1"/>
    </source>
</evidence>
<dbReference type="AlphaFoldDB" id="A0A2G4F161"/>
<dbReference type="PANTHER" id="PTHR36966">
    <property type="entry name" value="REP-ASSOCIATED TYROSINE TRANSPOSASE"/>
    <property type="match status" value="1"/>
</dbReference>
<sequence>MQYRRLKTPGATYFFTIVTYQRQCLFSDPEMVELLRAAFRNVIARFPFIIDAIVVLPDHLHCIWTLPDQDANFSTRWRLIKNYFSRNCPEQYKQNRSVSRLKKGEQAIWQRRFWEHQIRDEVDFANHVDYIHYNPVKHGLVAAPRDWEYSSFHRYVQDGSYPRDWGANILIEWENEVGQE</sequence>
<dbReference type="GO" id="GO:0004803">
    <property type="term" value="F:transposase activity"/>
    <property type="evidence" value="ECO:0007669"/>
    <property type="project" value="InterPro"/>
</dbReference>
<dbReference type="SUPFAM" id="SSF143422">
    <property type="entry name" value="Transposase IS200-like"/>
    <property type="match status" value="1"/>
</dbReference>
<accession>A0A2G4F161</accession>
<dbReference type="GO" id="GO:0006313">
    <property type="term" value="P:DNA transposition"/>
    <property type="evidence" value="ECO:0007669"/>
    <property type="project" value="InterPro"/>
</dbReference>
<dbReference type="NCBIfam" id="NF047646">
    <property type="entry name" value="REP_Tyr_transpos"/>
    <property type="match status" value="1"/>
</dbReference>
<reference evidence="2" key="1">
    <citation type="submission" date="2017-10" db="EMBL/GenBank/DDBJ databases">
        <title>Draft genome sequence of the planktic cyanobacteria Tychonema bourrellyi isolated from alpine lentic freshwater.</title>
        <authorList>
            <person name="Tett A."/>
            <person name="Armanini F."/>
            <person name="Asnicar F."/>
            <person name="Boscaini A."/>
            <person name="Pasolli E."/>
            <person name="Zolfo M."/>
            <person name="Donati C."/>
            <person name="Salmaso N."/>
            <person name="Segata N."/>
        </authorList>
    </citation>
    <scope>NUCLEOTIDE SEQUENCE</scope>
    <source>
        <strain evidence="2">FEM_GT703</strain>
    </source>
</reference>
<feature type="domain" description="Transposase IS200-like" evidence="1">
    <location>
        <begin position="8"/>
        <end position="134"/>
    </location>
</feature>
<dbReference type="InterPro" id="IPR036515">
    <property type="entry name" value="Transposase_17_sf"/>
</dbReference>
<protein>
    <submittedName>
        <fullName evidence="2">Transposase</fullName>
    </submittedName>
</protein>
<keyword evidence="3" id="KW-1185">Reference proteome</keyword>
<evidence type="ECO:0000259" key="1">
    <source>
        <dbReference type="SMART" id="SM01321"/>
    </source>
</evidence>
<gene>
    <name evidence="2" type="ORF">CP500_010315</name>
</gene>
<name>A0A2G4F161_9CYAN</name>
<dbReference type="EMBL" id="NXIB02000050">
    <property type="protein sequence ID" value="PHX55492.1"/>
    <property type="molecule type" value="Genomic_DNA"/>
</dbReference>
<dbReference type="InterPro" id="IPR052715">
    <property type="entry name" value="RAYT_transposase"/>
</dbReference>
<dbReference type="Pfam" id="PF01797">
    <property type="entry name" value="Y1_Tnp"/>
    <property type="match status" value="1"/>
</dbReference>
<dbReference type="Gene3D" id="3.30.70.1290">
    <property type="entry name" value="Transposase IS200-like"/>
    <property type="match status" value="1"/>
</dbReference>
<evidence type="ECO:0000313" key="3">
    <source>
        <dbReference type="Proteomes" id="UP000226442"/>
    </source>
</evidence>
<dbReference type="PANTHER" id="PTHR36966:SF1">
    <property type="entry name" value="REP-ASSOCIATED TYROSINE TRANSPOSASE"/>
    <property type="match status" value="1"/>
</dbReference>
<dbReference type="OrthoDB" id="9794403at2"/>
<dbReference type="InterPro" id="IPR002686">
    <property type="entry name" value="Transposase_17"/>
</dbReference>
<dbReference type="RefSeq" id="WP_096831946.1">
    <property type="nucleotide sequence ID" value="NZ_NXIB02000050.1"/>
</dbReference>